<dbReference type="Gramene" id="Pp3c12_2390V3.5">
    <property type="protein sequence ID" value="Pp3c12_2390V3.5"/>
    <property type="gene ID" value="Pp3c12_2390"/>
</dbReference>
<keyword evidence="5" id="KW-1185">Reference proteome</keyword>
<sequence>MQDIIGLLLIDQDGNILRNTIPVEHAEKYTTEIPALIIMVRSAVREIECKEDLTMMRIRSRKHEMMIVVDEKFTLMVLQEYPGFWIEPPPLPPTPQRDSDDDYDNDDE</sequence>
<dbReference type="Pfam" id="PF03259">
    <property type="entry name" value="Robl_LC7"/>
    <property type="match status" value="1"/>
</dbReference>
<organism evidence="4 5">
    <name type="scientific">Physcomitrium patens</name>
    <name type="common">Spreading-leaved earth moss</name>
    <name type="synonym">Physcomitrella patens</name>
    <dbReference type="NCBI Taxonomy" id="3218"/>
    <lineage>
        <taxon>Eukaryota</taxon>
        <taxon>Viridiplantae</taxon>
        <taxon>Streptophyta</taxon>
        <taxon>Embryophyta</taxon>
        <taxon>Bryophyta</taxon>
        <taxon>Bryophytina</taxon>
        <taxon>Bryopsida</taxon>
        <taxon>Funariidae</taxon>
        <taxon>Funariales</taxon>
        <taxon>Funariaceae</taxon>
        <taxon>Physcomitrium</taxon>
    </lineage>
</organism>
<feature type="compositionally biased region" description="Acidic residues" evidence="2">
    <location>
        <begin position="99"/>
        <end position="108"/>
    </location>
</feature>
<dbReference type="EMBL" id="ABEU02000012">
    <property type="status" value="NOT_ANNOTATED_CDS"/>
    <property type="molecule type" value="Genomic_DNA"/>
</dbReference>
<accession>A0A7I4F1W9</accession>
<evidence type="ECO:0000313" key="4">
    <source>
        <dbReference type="EnsemblPlants" id="Pp3c12_2390V3.5"/>
    </source>
</evidence>
<dbReference type="InterPro" id="IPR004942">
    <property type="entry name" value="Roadblock/LAMTOR2_dom"/>
</dbReference>
<reference evidence="4 5" key="2">
    <citation type="journal article" date="2018" name="Plant J.">
        <title>The Physcomitrella patens chromosome-scale assembly reveals moss genome structure and evolution.</title>
        <authorList>
            <person name="Lang D."/>
            <person name="Ullrich K.K."/>
            <person name="Murat F."/>
            <person name="Fuchs J."/>
            <person name="Jenkins J."/>
            <person name="Haas F.B."/>
            <person name="Piednoel M."/>
            <person name="Gundlach H."/>
            <person name="Van Bel M."/>
            <person name="Meyberg R."/>
            <person name="Vives C."/>
            <person name="Morata J."/>
            <person name="Symeonidi A."/>
            <person name="Hiss M."/>
            <person name="Muchero W."/>
            <person name="Kamisugi Y."/>
            <person name="Saleh O."/>
            <person name="Blanc G."/>
            <person name="Decker E.L."/>
            <person name="van Gessel N."/>
            <person name="Grimwood J."/>
            <person name="Hayes R.D."/>
            <person name="Graham S.W."/>
            <person name="Gunter L.E."/>
            <person name="McDaniel S.F."/>
            <person name="Hoernstein S.N.W."/>
            <person name="Larsson A."/>
            <person name="Li F.W."/>
            <person name="Perroud P.F."/>
            <person name="Phillips J."/>
            <person name="Ranjan P."/>
            <person name="Rokshar D.S."/>
            <person name="Rothfels C.J."/>
            <person name="Schneider L."/>
            <person name="Shu S."/>
            <person name="Stevenson D.W."/>
            <person name="Thummler F."/>
            <person name="Tillich M."/>
            <person name="Villarreal Aguilar J.C."/>
            <person name="Widiez T."/>
            <person name="Wong G.K."/>
            <person name="Wymore A."/>
            <person name="Zhang Y."/>
            <person name="Zimmer A.D."/>
            <person name="Quatrano R.S."/>
            <person name="Mayer K.F.X."/>
            <person name="Goodstein D."/>
            <person name="Casacuberta J.M."/>
            <person name="Vandepoele K."/>
            <person name="Reski R."/>
            <person name="Cuming A.C."/>
            <person name="Tuskan G.A."/>
            <person name="Maumus F."/>
            <person name="Salse J."/>
            <person name="Schmutz J."/>
            <person name="Rensing S.A."/>
        </authorList>
    </citation>
    <scope>NUCLEOTIDE SEQUENCE [LARGE SCALE GENOMIC DNA]</scope>
    <source>
        <strain evidence="4 5">cv. Gransden 2004</strain>
    </source>
</reference>
<dbReference type="Proteomes" id="UP000006727">
    <property type="component" value="Chromosome 12"/>
</dbReference>
<comment type="similarity">
    <text evidence="1">Belongs to the GAMAD family.</text>
</comment>
<dbReference type="PANTHER" id="PTHR10779">
    <property type="entry name" value="DYNEIN LIGHT CHAIN ROADBLOCK"/>
    <property type="match status" value="1"/>
</dbReference>
<dbReference type="EnsemblPlants" id="Pp3c12_2390V3.5">
    <property type="protein sequence ID" value="Pp3c12_2390V3.5"/>
    <property type="gene ID" value="Pp3c12_2390"/>
</dbReference>
<dbReference type="EnsemblPlants" id="Pp3c12_2390V3.3">
    <property type="protein sequence ID" value="Pp3c12_2390V3.3"/>
    <property type="gene ID" value="Pp3c12_2390"/>
</dbReference>
<evidence type="ECO:0000256" key="1">
    <source>
        <dbReference type="ARBA" id="ARBA00007191"/>
    </source>
</evidence>
<protein>
    <recommendedName>
        <fullName evidence="3">Roadblock/LAMTOR2 domain-containing protein</fullName>
    </recommendedName>
</protein>
<dbReference type="AlphaFoldDB" id="A0A7I4F1W9"/>
<dbReference type="Gramene" id="Pp3c12_2390V3.3">
    <property type="protein sequence ID" value="Pp3c12_2390V3.3"/>
    <property type="gene ID" value="Pp3c12_2390"/>
</dbReference>
<feature type="region of interest" description="Disordered" evidence="2">
    <location>
        <begin position="86"/>
        <end position="108"/>
    </location>
</feature>
<feature type="domain" description="Roadblock/LAMTOR2" evidence="3">
    <location>
        <begin position="3"/>
        <end position="79"/>
    </location>
</feature>
<reference evidence="4 5" key="1">
    <citation type="journal article" date="2008" name="Science">
        <title>The Physcomitrella genome reveals evolutionary insights into the conquest of land by plants.</title>
        <authorList>
            <person name="Rensing S."/>
            <person name="Lang D."/>
            <person name="Zimmer A."/>
            <person name="Terry A."/>
            <person name="Salamov A."/>
            <person name="Shapiro H."/>
            <person name="Nishiyama T."/>
            <person name="Perroud P.-F."/>
            <person name="Lindquist E."/>
            <person name="Kamisugi Y."/>
            <person name="Tanahashi T."/>
            <person name="Sakakibara K."/>
            <person name="Fujita T."/>
            <person name="Oishi K."/>
            <person name="Shin-I T."/>
            <person name="Kuroki Y."/>
            <person name="Toyoda A."/>
            <person name="Suzuki Y."/>
            <person name="Hashimoto A."/>
            <person name="Yamaguchi K."/>
            <person name="Sugano A."/>
            <person name="Kohara Y."/>
            <person name="Fujiyama A."/>
            <person name="Anterola A."/>
            <person name="Aoki S."/>
            <person name="Ashton N."/>
            <person name="Barbazuk W.B."/>
            <person name="Barker E."/>
            <person name="Bennetzen J."/>
            <person name="Bezanilla M."/>
            <person name="Blankenship R."/>
            <person name="Cho S.H."/>
            <person name="Dutcher S."/>
            <person name="Estelle M."/>
            <person name="Fawcett J.A."/>
            <person name="Gundlach H."/>
            <person name="Hanada K."/>
            <person name="Heyl A."/>
            <person name="Hicks K.A."/>
            <person name="Hugh J."/>
            <person name="Lohr M."/>
            <person name="Mayer K."/>
            <person name="Melkozernov A."/>
            <person name="Murata T."/>
            <person name="Nelson D."/>
            <person name="Pils B."/>
            <person name="Prigge M."/>
            <person name="Reiss B."/>
            <person name="Renner T."/>
            <person name="Rombauts S."/>
            <person name="Rushton P."/>
            <person name="Sanderfoot A."/>
            <person name="Schween G."/>
            <person name="Shiu S.-H."/>
            <person name="Stueber K."/>
            <person name="Theodoulou F.L."/>
            <person name="Tu H."/>
            <person name="Van de Peer Y."/>
            <person name="Verrier P.J."/>
            <person name="Waters E."/>
            <person name="Wood A."/>
            <person name="Yang L."/>
            <person name="Cove D."/>
            <person name="Cuming A."/>
            <person name="Hasebe M."/>
            <person name="Lucas S."/>
            <person name="Mishler D.B."/>
            <person name="Reski R."/>
            <person name="Grigoriev I."/>
            <person name="Quatrano R.S."/>
            <person name="Boore J.L."/>
        </authorList>
    </citation>
    <scope>NUCLEOTIDE SEQUENCE [LARGE SCALE GENOMIC DNA]</scope>
    <source>
        <strain evidence="4 5">cv. Gransden 2004</strain>
    </source>
</reference>
<proteinExistence type="inferred from homology"/>
<evidence type="ECO:0000313" key="5">
    <source>
        <dbReference type="Proteomes" id="UP000006727"/>
    </source>
</evidence>
<dbReference type="SUPFAM" id="SSF103196">
    <property type="entry name" value="Roadblock/LC7 domain"/>
    <property type="match status" value="1"/>
</dbReference>
<reference evidence="4" key="3">
    <citation type="submission" date="2020-12" db="UniProtKB">
        <authorList>
            <consortium name="EnsemblPlants"/>
        </authorList>
    </citation>
    <scope>IDENTIFICATION</scope>
</reference>
<dbReference type="Gene3D" id="3.30.450.30">
    <property type="entry name" value="Dynein light chain 2a, cytoplasmic"/>
    <property type="match status" value="1"/>
</dbReference>
<gene>
    <name evidence="4" type="primary">LOC112289885</name>
</gene>
<name>A0A7I4F1W9_PHYPA</name>
<evidence type="ECO:0000259" key="3">
    <source>
        <dbReference type="Pfam" id="PF03259"/>
    </source>
</evidence>
<evidence type="ECO:0000256" key="2">
    <source>
        <dbReference type="SAM" id="MobiDB-lite"/>
    </source>
</evidence>